<keyword evidence="6" id="KW-0812">Transmembrane</keyword>
<reference evidence="7 8" key="1">
    <citation type="journal article" date="2017" name="BMC Genomics">
        <title>Whole-genome assembly of Babesia ovata and comparative genomics between closely related pathogens.</title>
        <authorList>
            <person name="Yamagishi J."/>
            <person name="Asada M."/>
            <person name="Hakimi H."/>
            <person name="Tanaka T.Q."/>
            <person name="Sugimoto C."/>
            <person name="Kawazu S."/>
        </authorList>
    </citation>
    <scope>NUCLEOTIDE SEQUENCE [LARGE SCALE GENOMIC DNA]</scope>
    <source>
        <strain evidence="7 8">Miyake</strain>
    </source>
</reference>
<evidence type="ECO:0000313" key="7">
    <source>
        <dbReference type="EMBL" id="GBE63181.1"/>
    </source>
</evidence>
<keyword evidence="8" id="KW-1185">Reference proteome</keyword>
<dbReference type="GO" id="GO:0005876">
    <property type="term" value="C:spindle microtubule"/>
    <property type="evidence" value="ECO:0007669"/>
    <property type="project" value="TreeGrafter"/>
</dbReference>
<dbReference type="GO" id="GO:0051231">
    <property type="term" value="P:spindle elongation"/>
    <property type="evidence" value="ECO:0007669"/>
    <property type="project" value="TreeGrafter"/>
</dbReference>
<dbReference type="GeneID" id="39876951"/>
<feature type="transmembrane region" description="Helical" evidence="6">
    <location>
        <begin position="3074"/>
        <end position="3097"/>
    </location>
</feature>
<feature type="coiled-coil region" evidence="5">
    <location>
        <begin position="2085"/>
        <end position="2154"/>
    </location>
</feature>
<sequence length="3136" mass="351541">MSFLHGVLESVRDDESVTKYSDINDINNVIKKLNDSVGKGREAFRVAVTQVEEKIKNVTGPLSVLKNDIKQHKDNIDAESVHDISQQITDWIYRAQWYIDRAQRADEALNDIDPQLSGKLKCNISLLLQATRTFLKTAENNDLDVMFQVTEKNLNEVITYAAEKFQGSIQHLKKYFKYHIGKLHRKLEELRDGQFNNLKTFVETDIQNALDTVSEDTKMLEWRYVVQVVNNVNEIKTKTQELKGQIQREKEILRSQVGELQKRINDLKEASAAVKTAIKDDTLDSIKSHLNLDQKIIGLKEELNEKLKDYVIEYVKLVREKVGLIKNAVGNKGKQIGGGKSIDHNWEKLKEEVARLVGEINGNGEDYKGLNGIRERVKGYAGTFKSKFESDILPGWIKGILQHNVIVKKKLDRYVELYRINLGDSYKTVENIIPKVKETIVENIQEAIKQVKTQIASAGGDMKTNITAVINSCNVFASQIETKIKQTDEAEGFSSAGSVALVSTIVKGMEKIVVQNHNGSYNKGYLTEAITLTLTALVASARQTASVLWHFTHKNSKAPAYNLADNVELAMGDVELIGKEFFTKTGNSFGRDIQVSLDGVKSEIQSLDTQLGTALIPSPTPPSTSTLSNTVDLNDKIDARVKLNIDAANNRLKDLLKATADKAIGKMQDAINVIVDPAKGAETTLTKIKMELEKLQTKNNVEGDNSASDLHEKATELETKINMTLINAGKMNDKDGDEKKTVFAALTKLKDDIKAFGTKLAEAKKKVGLVENELKECINDTDKLFKDIPAGVEYAMNQLHRDVKKKMTDAFHSVLDEAKRRYSATKNREVEALQKIVNAQYEIITEIIAKDKITGLKGLMPKIYGGNIPTSQAPPLVPSQESTLLTKLNTAVNSPDKDEGTKFKELSEASKNYLDPILEYVSSQVHSPHSSQSRSPQVGHLKQQLDNLLTNLKLDNKQYHFDHTFTGDLAALTPKQFNGHQHPELLDALAAGAKRLAEELGKQYVNRYSGLKWADIGEPDREKCAKVLLTLLSTLKTNLSKLRKLCLSSGKFKQIKKSNELGEFFFSQGFNVSEDGKQHWELQDKSKMDGRNIHKCLVGDRDHVYHSDREAKRSLDILVEHLNQYNQVSHHATLSAKKHPCNVYQMLSWLTGLPHNHIYNQLKDHITNMFKVPDKNDPSKKIVKPVEAYPFQFTNNNVHDALKHLASRCQNLICTIAGHGDALTTYGCDFSSNALQLQYSSSPAACFDTLVDLLRRLFPPLKFLQIQCKYSARDFGWADCIYGNGIYPSNWQCNDHPSNQPKCQSTCRPASPLQSYLNDCLPGHLPHHLSSIGCRTTCSTCPSTSKKGMPCMTPLGFRAFSGSTKTGKELCEIINKILANGYLAALFCLVPKAPSSLPEHFSFVLGLVSDWHGASNYDKTSVQKAFESSIKSASISLYENPPELTSALRNAYNSKETHHGTRHREFNTSDLSSLSIKKPCMLAHEDVYCAPYLFSLYCDSYHYIAGKYADAYLSWALYLPGKALDDIDERKKSLENLKESLAKFTEHDNCKNLLTNLTEGLETFLGFDKDSKGYDGTGIVYSDLDRLCDGVMAFILQCLQGSKTLLHHYYPQIIDTIRDLESKIGKGLGVTGFAQAIGIVQRGLREYESVLSTRTDGVTSQLTSLSGTISRLNTEFNNMHNSKLAEQIDKIKPQAQYYLLKAEAAEAARNELDGTLKGKLECNVKSVLQVVKSFKEVAEKQEVRDQASRVDSELDHHRQQVNHAITTGVSGLQHKFSVEFDKIGSELATLKNKKLTEKMTSIVDGVSEARRTADELLQNFDNDYSDLITGKFTEIKESLKDVNIDTSFGGTGKASKLKKHVADLRSKVGELEEIYQNVLKTIKREVNSAVDSTRTTVDDLKEKIKEDLKKLRDTTVKNAIETFSKRLNEDVKIMSQVAEASGDLSKLKLKALKRLAEAAQQKTLQYENSELGAAQNSMDLEELNHGFKTILGKFTSTSSATNVPKTFVDTMTSDINDAVKDALDKIENKDPGSTFDTHMENFRNHKLLKVNRNWHPIRQAIDKYFDKKQNDVIDVETLGDYFSKLDAYNKTMKDVNIIINKLENMPTDVDNKNEQTSQLLQLLRQQIENVKDKIDDIEDSVNNAASKIREAINRVEQTASTARTAAKSGLEDLQSTLLKQVESSFSTLTHQVQSLFAKQKQAELTQLQNVIETQLEAINDIIREDKATGVKGFFKEMNRLLGSQFERSSLSDGMKLPELAEKAFGFFDPLFEYVDDEIMPKNSKGLRTLQSQPSDPYVTKVRNISSKLSALLRHLTNNSTRNYNFNHNFATNLASLIDAVNEFGAVKFGEGQHPDLLNIVRTGMNDFAKQLKYAYINMYDTQSIKWQEVKDDDFVLTESAMRCAKIALTTVPILLSEFEVLLKNTSIAGDWYTLSIHLHNNSNALGAFFKTAGYGVPKSEDMSNEELKNKEDFCGEQIHDLLTKTITHKFINTNKSVQIIDGLAIEHEEQNGLLQKLHGCLVKYFSVCHLTHIDKPRSPCSIYEMLAWCAGLQFNSIFEPLCSYFKELFQKPKDQKDVPYDQIENSSLSLVGTKTIHPSHLVTALNDVCSRSYSLLVGILGNGHANGVYACEFPSNSLNLSYPSSPSQCLAILADVLYRLYQQLIFLYQQCKHGQFCSGWNKCWYGQGIAGSSWSCNTLQCPNQTGDQNADQKGNQKHNQTCDQKCKQHSDCGIKSPLQSFLEDGLVGFLPHQLTKLGCGVACSLGDHRGQPCITPMGIPDLSAMASHRQAGKYLEEVLYEFCGKPDKPLTQLCSYLTCMSQRTPQTLGDLFAFYSNFLDKWNSNDGHKRYAFVNAVQSANFGDPKTTLEIGPMFGSSDHAGQTHPNADLHSLVKCESNSGDASLPCGPYLMPICRDIWNTFSSKNSGKYLSWIVYLSETFYDLLKKLYDDCCATCDRKGTRCYEKCCAEKCKVKYTDTDGNSITPSTDDKHTSDCSSIVKCPHTLRTLSKYGFYFGSSWRMSGERGEKTKRTCRDLCQALDRVLSKKKEDRAALAKLIYETIPNFLWKIREPFSLTLVALWSLSLLYLLHITVVRLDVLRIRSHLRSPSSHRIAAQSLLAAARVRALANVKYFSP</sequence>
<evidence type="ECO:0000313" key="8">
    <source>
        <dbReference type="Proteomes" id="UP000236319"/>
    </source>
</evidence>
<dbReference type="Proteomes" id="UP000236319">
    <property type="component" value="Unassembled WGS sequence"/>
</dbReference>
<keyword evidence="3" id="KW-0505">Motor protein</keyword>
<evidence type="ECO:0000256" key="1">
    <source>
        <dbReference type="ARBA" id="ARBA00004245"/>
    </source>
</evidence>
<dbReference type="GO" id="GO:0072686">
    <property type="term" value="C:mitotic spindle"/>
    <property type="evidence" value="ECO:0007669"/>
    <property type="project" value="TreeGrafter"/>
</dbReference>
<gene>
    <name evidence="7" type="ORF">BOVATA_046740</name>
</gene>
<comment type="subcellular location">
    <subcellularLocation>
        <location evidence="1">Cytoplasm</location>
        <location evidence="1">Cytoskeleton</location>
    </subcellularLocation>
</comment>
<dbReference type="GO" id="GO:0090307">
    <property type="term" value="P:mitotic spindle assembly"/>
    <property type="evidence" value="ECO:0007669"/>
    <property type="project" value="TreeGrafter"/>
</dbReference>
<dbReference type="OrthoDB" id="366939at2759"/>
<proteinExistence type="predicted"/>
<evidence type="ECO:0000256" key="2">
    <source>
        <dbReference type="ARBA" id="ARBA00022490"/>
    </source>
</evidence>
<dbReference type="GO" id="GO:0008574">
    <property type="term" value="F:plus-end-directed microtubule motor activity"/>
    <property type="evidence" value="ECO:0007669"/>
    <property type="project" value="TreeGrafter"/>
</dbReference>
<organism evidence="7 8">
    <name type="scientific">Babesia ovata</name>
    <dbReference type="NCBI Taxonomy" id="189622"/>
    <lineage>
        <taxon>Eukaryota</taxon>
        <taxon>Sar</taxon>
        <taxon>Alveolata</taxon>
        <taxon>Apicomplexa</taxon>
        <taxon>Aconoidasida</taxon>
        <taxon>Piroplasmida</taxon>
        <taxon>Babesiidae</taxon>
        <taxon>Babesia</taxon>
    </lineage>
</organism>
<dbReference type="RefSeq" id="XP_028869424.1">
    <property type="nucleotide sequence ID" value="XM_029013591.1"/>
</dbReference>
<keyword evidence="6" id="KW-0472">Membrane</keyword>
<keyword evidence="5" id="KW-0175">Coiled coil</keyword>
<dbReference type="InterPro" id="IPR047149">
    <property type="entry name" value="KIF11-like"/>
</dbReference>
<keyword evidence="4" id="KW-0206">Cytoskeleton</keyword>
<feature type="coiled-coil region" evidence="5">
    <location>
        <begin position="746"/>
        <end position="780"/>
    </location>
</feature>
<evidence type="ECO:0000256" key="5">
    <source>
        <dbReference type="SAM" id="Coils"/>
    </source>
</evidence>
<name>A0A2H6KJM3_9APIC</name>
<dbReference type="VEuPathDB" id="PiroplasmaDB:BOVATA_046740"/>
<feature type="coiled-coil region" evidence="5">
    <location>
        <begin position="243"/>
        <end position="270"/>
    </location>
</feature>
<evidence type="ECO:0000256" key="6">
    <source>
        <dbReference type="SAM" id="Phobius"/>
    </source>
</evidence>
<evidence type="ECO:0008006" key="9">
    <source>
        <dbReference type="Google" id="ProtNLM"/>
    </source>
</evidence>
<dbReference type="EMBL" id="BDSA01000020">
    <property type="protein sequence ID" value="GBE63181.1"/>
    <property type="molecule type" value="Genomic_DNA"/>
</dbReference>
<dbReference type="PANTHER" id="PTHR47970">
    <property type="entry name" value="KINESIN-LIKE PROTEIN KIF11"/>
    <property type="match status" value="1"/>
</dbReference>
<feature type="coiled-coil region" evidence="5">
    <location>
        <begin position="2197"/>
        <end position="2224"/>
    </location>
</feature>
<accession>A0A2H6KJM3</accession>
<keyword evidence="6" id="KW-1133">Transmembrane helix</keyword>
<comment type="caution">
    <text evidence="7">The sequence shown here is derived from an EMBL/GenBank/DDBJ whole genome shotgun (WGS) entry which is preliminary data.</text>
</comment>
<feature type="coiled-coil region" evidence="5">
    <location>
        <begin position="1854"/>
        <end position="1917"/>
    </location>
</feature>
<keyword evidence="2" id="KW-0963">Cytoplasm</keyword>
<protein>
    <recommendedName>
        <fullName evidence="9">Extracellular matrix-binding ebh</fullName>
    </recommendedName>
</protein>
<evidence type="ECO:0000256" key="4">
    <source>
        <dbReference type="ARBA" id="ARBA00023212"/>
    </source>
</evidence>
<evidence type="ECO:0000256" key="3">
    <source>
        <dbReference type="ARBA" id="ARBA00023175"/>
    </source>
</evidence>
<dbReference type="PANTHER" id="PTHR47970:SF12">
    <property type="entry name" value="KINESIN FAMILY MEMBER 11"/>
    <property type="match status" value="1"/>
</dbReference>